<dbReference type="PROSITE" id="PS50885">
    <property type="entry name" value="HAMP"/>
    <property type="match status" value="1"/>
</dbReference>
<dbReference type="Gene3D" id="1.10.287.950">
    <property type="entry name" value="Methyl-accepting chemotaxis protein"/>
    <property type="match status" value="1"/>
</dbReference>
<dbReference type="Gene3D" id="6.10.340.10">
    <property type="match status" value="1"/>
</dbReference>
<gene>
    <name evidence="11" type="ORF">KKP3000_000875</name>
</gene>
<feature type="transmembrane region" description="Helical" evidence="8">
    <location>
        <begin position="101"/>
        <end position="124"/>
    </location>
</feature>
<evidence type="ECO:0000256" key="4">
    <source>
        <dbReference type="ARBA" id="ARBA00023224"/>
    </source>
</evidence>
<dbReference type="InterPro" id="IPR004089">
    <property type="entry name" value="MCPsignal_dom"/>
</dbReference>
<dbReference type="InterPro" id="IPR004090">
    <property type="entry name" value="Chemotax_Me-accpt_rcpt"/>
</dbReference>
<dbReference type="Proteomes" id="UP001579974">
    <property type="component" value="Unassembled WGS sequence"/>
</dbReference>
<evidence type="ECO:0000259" key="9">
    <source>
        <dbReference type="PROSITE" id="PS50111"/>
    </source>
</evidence>
<dbReference type="Pfam" id="PF00015">
    <property type="entry name" value="MCPsignal"/>
    <property type="match status" value="1"/>
</dbReference>
<dbReference type="CDD" id="cd06225">
    <property type="entry name" value="HAMP"/>
    <property type="match status" value="1"/>
</dbReference>
<keyword evidence="2" id="KW-1003">Cell membrane</keyword>
<evidence type="ECO:0000313" key="11">
    <source>
        <dbReference type="EMBL" id="MFB5192082.1"/>
    </source>
</evidence>
<feature type="domain" description="Methyl-accepting transducer" evidence="9">
    <location>
        <begin position="373"/>
        <end position="637"/>
    </location>
</feature>
<keyword evidence="8" id="KW-0812">Transmembrane</keyword>
<dbReference type="PANTHER" id="PTHR32089">
    <property type="entry name" value="METHYL-ACCEPTING CHEMOTAXIS PROTEIN MCPB"/>
    <property type="match status" value="1"/>
</dbReference>
<dbReference type="RefSeq" id="WP_275476093.1">
    <property type="nucleotide sequence ID" value="NZ_CP162940.1"/>
</dbReference>
<comment type="caution">
    <text evidence="11">The sequence shown here is derived from an EMBL/GenBank/DDBJ whole genome shotgun (WGS) entry which is preliminary data.</text>
</comment>
<evidence type="ECO:0000256" key="8">
    <source>
        <dbReference type="SAM" id="Phobius"/>
    </source>
</evidence>
<accession>A0ABV5AII0</accession>
<dbReference type="SMART" id="SM00283">
    <property type="entry name" value="MA"/>
    <property type="match status" value="1"/>
</dbReference>
<dbReference type="EMBL" id="JBDXSU010000016">
    <property type="protein sequence ID" value="MFB5192082.1"/>
    <property type="molecule type" value="Genomic_DNA"/>
</dbReference>
<evidence type="ECO:0000256" key="2">
    <source>
        <dbReference type="ARBA" id="ARBA00022475"/>
    </source>
</evidence>
<comment type="similarity">
    <text evidence="5">Belongs to the methyl-accepting chemotaxis (MCP) protein family.</text>
</comment>
<dbReference type="InterPro" id="IPR007891">
    <property type="entry name" value="CHASE3"/>
</dbReference>
<name>A0ABV5AII0_9BACL</name>
<protein>
    <submittedName>
        <fullName evidence="11">Methyl-accepting chemotaxis protein</fullName>
    </submittedName>
</protein>
<feature type="region of interest" description="Disordered" evidence="7">
    <location>
        <begin position="1"/>
        <end position="30"/>
    </location>
</feature>
<evidence type="ECO:0000256" key="7">
    <source>
        <dbReference type="SAM" id="MobiDB-lite"/>
    </source>
</evidence>
<evidence type="ECO:0000256" key="3">
    <source>
        <dbReference type="ARBA" id="ARBA00023136"/>
    </source>
</evidence>
<keyword evidence="4 6" id="KW-0807">Transducer</keyword>
<dbReference type="InterPro" id="IPR003660">
    <property type="entry name" value="HAMP_dom"/>
</dbReference>
<evidence type="ECO:0000256" key="6">
    <source>
        <dbReference type="PROSITE-ProRule" id="PRU00284"/>
    </source>
</evidence>
<dbReference type="PANTHER" id="PTHR32089:SF112">
    <property type="entry name" value="LYSOZYME-LIKE PROTEIN-RELATED"/>
    <property type="match status" value="1"/>
</dbReference>
<dbReference type="PRINTS" id="PR00260">
    <property type="entry name" value="CHEMTRNSDUCR"/>
</dbReference>
<organism evidence="11 12">
    <name type="scientific">Alicyclobacillus fastidiosus</name>
    <dbReference type="NCBI Taxonomy" id="392011"/>
    <lineage>
        <taxon>Bacteria</taxon>
        <taxon>Bacillati</taxon>
        <taxon>Bacillota</taxon>
        <taxon>Bacilli</taxon>
        <taxon>Bacillales</taxon>
        <taxon>Alicyclobacillaceae</taxon>
        <taxon>Alicyclobacillus</taxon>
    </lineage>
</organism>
<evidence type="ECO:0000313" key="12">
    <source>
        <dbReference type="Proteomes" id="UP001579974"/>
    </source>
</evidence>
<keyword evidence="3 8" id="KW-0472">Membrane</keyword>
<keyword evidence="8" id="KW-1133">Transmembrane helix</keyword>
<dbReference type="Pfam" id="PF00672">
    <property type="entry name" value="HAMP"/>
    <property type="match status" value="1"/>
</dbReference>
<feature type="transmembrane region" description="Helical" evidence="8">
    <location>
        <begin position="276"/>
        <end position="297"/>
    </location>
</feature>
<proteinExistence type="inferred from homology"/>
<dbReference type="Pfam" id="PF05227">
    <property type="entry name" value="CHASE3"/>
    <property type="match status" value="1"/>
</dbReference>
<evidence type="ECO:0000259" key="10">
    <source>
        <dbReference type="PROSITE" id="PS50885"/>
    </source>
</evidence>
<feature type="domain" description="HAMP" evidence="10">
    <location>
        <begin position="303"/>
        <end position="354"/>
    </location>
</feature>
<dbReference type="PROSITE" id="PS50111">
    <property type="entry name" value="CHEMOTAXIS_TRANSDUC_2"/>
    <property type="match status" value="1"/>
</dbReference>
<comment type="subcellular location">
    <subcellularLocation>
        <location evidence="1">Cell membrane</location>
    </subcellularLocation>
</comment>
<keyword evidence="12" id="KW-1185">Reference proteome</keyword>
<evidence type="ECO:0000256" key="5">
    <source>
        <dbReference type="ARBA" id="ARBA00029447"/>
    </source>
</evidence>
<reference evidence="11 12" key="1">
    <citation type="journal article" date="2024" name="Int. J. Mol. Sci.">
        <title>Exploration of Alicyclobacillus spp. Genome in Search of Antibiotic Resistance.</title>
        <authorList>
            <person name="Bucka-Kolendo J."/>
            <person name="Kiousi D.E."/>
            <person name="Dekowska A."/>
            <person name="Mikolajczuk-Szczyrba A."/>
            <person name="Karadedos D.M."/>
            <person name="Michael P."/>
            <person name="Galanis A."/>
            <person name="Sokolowska B."/>
        </authorList>
    </citation>
    <scope>NUCLEOTIDE SEQUENCE [LARGE SCALE GENOMIC DNA]</scope>
    <source>
        <strain evidence="11 12">KKP 3000</strain>
    </source>
</reference>
<dbReference type="SUPFAM" id="SSF58104">
    <property type="entry name" value="Methyl-accepting chemotaxis protein (MCP) signaling domain"/>
    <property type="match status" value="2"/>
</dbReference>
<evidence type="ECO:0000256" key="1">
    <source>
        <dbReference type="ARBA" id="ARBA00004236"/>
    </source>
</evidence>
<sequence length="659" mass="69754">MNDQYDNDELPVRELGDASETDSVRAGQEGEEEAFRAIGFDETSSAGEEISAASEEISAANDEVSAALASDAFAGAFTAREKTSAKQSVRMKRYLSIRWKVGGSFAIVLLMTIIIGIVAVLRLVSLQNQVQTLATQNLQVVQQSNALEQELLTLQVDVRGYLITGNSQLMSDYNDITSKYLDSFTALSNLLKSNPAAQAALRQTQSGFTDYVNYADGLVNLRNSGQGAAAIEQESAGKGDAASSKANTGLNSIVSQSQASAEQTAQKLKMTVDETMIVLAILTAIAIVVGLLAGIPATMSTPRNINRVTRILKEIASAGGDLTKRIDGVKSHDEVAMLAQATNDLLASISGLVSNIGRYSDTLAASAEQMTASTDETARAVNEIATTAGDFAGVSEQAVAALDELNGALVSIQNHGNDTAARADNVATAVQNVSETTERGRELVDQAQSSMQSMQEMTERAHASVQDLSESSEAIANILGTIRTIAEETNLLALNASIEAARAGDAGRGFAVVAQEVRKLAEQSREATARINEIIGRSLDLVAQVSSAMAEGVQAVQGGRQAFERTQSAFLDIRSAVEEVVPSTVDIVERTVTQKDLINSSQERIRKLNELMEQVAAGSQNNAASSEETLATVEEIAASSHELAEIAQSLQNAVGRFQV</sequence>